<gene>
    <name evidence="1" type="ORF">GBK08_03610</name>
</gene>
<accession>A0AA38ERK5</accession>
<sequence length="70" mass="8083">MYHEGMCRESMYCARTKSFSLRPDNESLCFEHDAPYAGISLREQLFITNIVLMPLQNRKGCCPTLLTTLH</sequence>
<dbReference type="AlphaFoldDB" id="A0AA38ERK5"/>
<dbReference type="Proteomes" id="UP000478746">
    <property type="component" value="Unassembled WGS sequence"/>
</dbReference>
<organism evidence="1 2">
    <name type="scientific">Bifidobacterium longum</name>
    <dbReference type="NCBI Taxonomy" id="216816"/>
    <lineage>
        <taxon>Bacteria</taxon>
        <taxon>Bacillati</taxon>
        <taxon>Actinomycetota</taxon>
        <taxon>Actinomycetes</taxon>
        <taxon>Bifidobacteriales</taxon>
        <taxon>Bifidobacteriaceae</taxon>
        <taxon>Bifidobacterium</taxon>
    </lineage>
</organism>
<reference evidence="1 2" key="1">
    <citation type="journal article" date="2019" name="Nat. Med.">
        <title>A library of human gut bacterial isolates paired with longitudinal multiomics data enables mechanistic microbiome research.</title>
        <authorList>
            <person name="Poyet M."/>
            <person name="Groussin M."/>
            <person name="Gibbons S.M."/>
            <person name="Avila-Pacheco J."/>
            <person name="Jiang X."/>
            <person name="Kearney S.M."/>
            <person name="Perrotta A.R."/>
            <person name="Berdy B."/>
            <person name="Zhao S."/>
            <person name="Lieberman T.D."/>
            <person name="Swanson P.K."/>
            <person name="Smith M."/>
            <person name="Roesemann S."/>
            <person name="Alexander J.E."/>
            <person name="Rich S.A."/>
            <person name="Livny J."/>
            <person name="Vlamakis H."/>
            <person name="Clish C."/>
            <person name="Bullock K."/>
            <person name="Deik A."/>
            <person name="Scott J."/>
            <person name="Pierce K.A."/>
            <person name="Xavier R.J."/>
            <person name="Alm E.J."/>
        </authorList>
    </citation>
    <scope>NUCLEOTIDE SEQUENCE [LARGE SCALE GENOMIC DNA]</scope>
    <source>
        <strain evidence="1 2">BIOML-A320</strain>
    </source>
</reference>
<protein>
    <submittedName>
        <fullName evidence="1">Uncharacterized protein</fullName>
    </submittedName>
</protein>
<proteinExistence type="predicted"/>
<comment type="caution">
    <text evidence="1">The sequence shown here is derived from an EMBL/GenBank/DDBJ whole genome shotgun (WGS) entry which is preliminary data.</text>
</comment>
<name>A0AA38ERK5_BIFLN</name>
<evidence type="ECO:0000313" key="2">
    <source>
        <dbReference type="Proteomes" id="UP000478746"/>
    </source>
</evidence>
<dbReference type="EMBL" id="WEAY01000005">
    <property type="protein sequence ID" value="KAB6838504.1"/>
    <property type="molecule type" value="Genomic_DNA"/>
</dbReference>
<evidence type="ECO:0000313" key="1">
    <source>
        <dbReference type="EMBL" id="KAB6838504.1"/>
    </source>
</evidence>